<comment type="caution">
    <text evidence="5">The sequence shown here is derived from an EMBL/GenBank/DDBJ whole genome shotgun (WGS) entry which is preliminary data.</text>
</comment>
<dbReference type="SMART" id="SM00342">
    <property type="entry name" value="HTH_ARAC"/>
    <property type="match status" value="1"/>
</dbReference>
<dbReference type="EMBL" id="JAZHGC010000050">
    <property type="protein sequence ID" value="MEM5291425.1"/>
    <property type="molecule type" value="Genomic_DNA"/>
</dbReference>
<organism evidence="5 6">
    <name type="scientific">Paraburkholderia sabiae</name>
    <dbReference type="NCBI Taxonomy" id="273251"/>
    <lineage>
        <taxon>Bacteria</taxon>
        <taxon>Pseudomonadati</taxon>
        <taxon>Pseudomonadota</taxon>
        <taxon>Betaproteobacteria</taxon>
        <taxon>Burkholderiales</taxon>
        <taxon>Burkholderiaceae</taxon>
        <taxon>Paraburkholderia</taxon>
    </lineage>
</organism>
<dbReference type="InterPro" id="IPR029062">
    <property type="entry name" value="Class_I_gatase-like"/>
</dbReference>
<evidence type="ECO:0000313" key="5">
    <source>
        <dbReference type="EMBL" id="MEM5291425.1"/>
    </source>
</evidence>
<dbReference type="InterPro" id="IPR050204">
    <property type="entry name" value="AraC_XylS_family_regulators"/>
</dbReference>
<evidence type="ECO:0000259" key="4">
    <source>
        <dbReference type="PROSITE" id="PS01124"/>
    </source>
</evidence>
<keyword evidence="3" id="KW-0804">Transcription</keyword>
<keyword evidence="6" id="KW-1185">Reference proteome</keyword>
<dbReference type="PROSITE" id="PS00041">
    <property type="entry name" value="HTH_ARAC_FAMILY_1"/>
    <property type="match status" value="1"/>
</dbReference>
<dbReference type="InterPro" id="IPR018062">
    <property type="entry name" value="HTH_AraC-typ_CS"/>
</dbReference>
<keyword evidence="2" id="KW-0238">DNA-binding</keyword>
<evidence type="ECO:0000256" key="3">
    <source>
        <dbReference type="ARBA" id="ARBA00023163"/>
    </source>
</evidence>
<protein>
    <submittedName>
        <fullName evidence="5">Helix-turn-helix domain-containing protein</fullName>
    </submittedName>
</protein>
<dbReference type="RefSeq" id="WP_201660730.1">
    <property type="nucleotide sequence ID" value="NZ_CAJHCS010000041.1"/>
</dbReference>
<evidence type="ECO:0000256" key="2">
    <source>
        <dbReference type="ARBA" id="ARBA00023125"/>
    </source>
</evidence>
<gene>
    <name evidence="5" type="ORF">V4C55_37470</name>
</gene>
<dbReference type="Proteomes" id="UP001494588">
    <property type="component" value="Unassembled WGS sequence"/>
</dbReference>
<dbReference type="SUPFAM" id="SSF52317">
    <property type="entry name" value="Class I glutamine amidotransferase-like"/>
    <property type="match status" value="1"/>
</dbReference>
<name>A0ABU9QPL4_9BURK</name>
<feature type="domain" description="HTH araC/xylS-type" evidence="4">
    <location>
        <begin position="203"/>
        <end position="301"/>
    </location>
</feature>
<accession>A0ABU9QPL4</accession>
<dbReference type="SUPFAM" id="SSF46689">
    <property type="entry name" value="Homeodomain-like"/>
    <property type="match status" value="2"/>
</dbReference>
<dbReference type="PROSITE" id="PS01124">
    <property type="entry name" value="HTH_ARAC_FAMILY_2"/>
    <property type="match status" value="1"/>
</dbReference>
<proteinExistence type="predicted"/>
<dbReference type="InterPro" id="IPR018060">
    <property type="entry name" value="HTH_AraC"/>
</dbReference>
<sequence>MACANDSQTIDAAAVTKAATEENARPTRNIAVVMFEGCEAAGVGAFAEVFAIACQLTEKSSMRYRWRLHFLSPLGGLVTTRASFRVFTQAVDATMSCSYHFVLVAAGKEQGNALRRSGLAAWIQRLNRNATPVLMLGQRADCENNGFQPMTVDAAVVVALRLLARDEANGLALRVASHFENTLQCAQFGSGDLEHERPDVKARIAAEWLVRNSAERLTIDAAAASVQLSRRTLLRHFQDEFGMTPAAYLLHTRLKRACLLLIDSELPVDKIARRVGMVSGDRLAKVFRRKMGVSPTCYRMLNGI</sequence>
<dbReference type="PANTHER" id="PTHR46796">
    <property type="entry name" value="HTH-TYPE TRANSCRIPTIONAL ACTIVATOR RHAS-RELATED"/>
    <property type="match status" value="1"/>
</dbReference>
<dbReference type="Gene3D" id="3.40.50.880">
    <property type="match status" value="1"/>
</dbReference>
<reference evidence="5 6" key="1">
    <citation type="submission" date="2024-01" db="EMBL/GenBank/DDBJ databases">
        <title>The diversity of rhizobia nodulating Mimosa spp. in eleven states of Brazil covering several biomes is determined by host plant, location, and edaphic factors.</title>
        <authorList>
            <person name="Rouws L."/>
            <person name="Barauna A."/>
            <person name="Beukes C."/>
            <person name="De Faria S.M."/>
            <person name="Gross E."/>
            <person name="Dos Reis Junior F.B."/>
            <person name="Simon M."/>
            <person name="Maluk M."/>
            <person name="Odee D.W."/>
            <person name="Kenicer G."/>
            <person name="Young J.P.W."/>
            <person name="Reis V.M."/>
            <person name="Zilli J."/>
            <person name="James E.K."/>
        </authorList>
    </citation>
    <scope>NUCLEOTIDE SEQUENCE [LARGE SCALE GENOMIC DNA]</scope>
    <source>
        <strain evidence="5 6">JPY77</strain>
    </source>
</reference>
<dbReference type="InterPro" id="IPR009057">
    <property type="entry name" value="Homeodomain-like_sf"/>
</dbReference>
<evidence type="ECO:0000313" key="6">
    <source>
        <dbReference type="Proteomes" id="UP001494588"/>
    </source>
</evidence>
<keyword evidence="1" id="KW-0805">Transcription regulation</keyword>
<dbReference type="Pfam" id="PF12833">
    <property type="entry name" value="HTH_18"/>
    <property type="match status" value="1"/>
</dbReference>
<evidence type="ECO:0000256" key="1">
    <source>
        <dbReference type="ARBA" id="ARBA00023015"/>
    </source>
</evidence>
<dbReference type="Gene3D" id="1.10.10.60">
    <property type="entry name" value="Homeodomain-like"/>
    <property type="match status" value="1"/>
</dbReference>